<name>A0A2I0A7U8_9ASPA</name>
<dbReference type="OrthoDB" id="823920at2759"/>
<evidence type="ECO:0000313" key="2">
    <source>
        <dbReference type="EMBL" id="PKA51622.1"/>
    </source>
</evidence>
<dbReference type="Pfam" id="PF05553">
    <property type="entry name" value="DUF761"/>
    <property type="match status" value="1"/>
</dbReference>
<dbReference type="Proteomes" id="UP000236161">
    <property type="component" value="Unassembled WGS sequence"/>
</dbReference>
<dbReference type="PANTHER" id="PTHR33098">
    <property type="entry name" value="COTTON FIBER (DUF761)"/>
    <property type="match status" value="1"/>
</dbReference>
<keyword evidence="3" id="KW-1185">Reference proteome</keyword>
<feature type="region of interest" description="Disordered" evidence="1">
    <location>
        <begin position="50"/>
        <end position="90"/>
    </location>
</feature>
<evidence type="ECO:0000256" key="1">
    <source>
        <dbReference type="SAM" id="MobiDB-lite"/>
    </source>
</evidence>
<organism evidence="2 3">
    <name type="scientific">Apostasia shenzhenica</name>
    <dbReference type="NCBI Taxonomy" id="1088818"/>
    <lineage>
        <taxon>Eukaryota</taxon>
        <taxon>Viridiplantae</taxon>
        <taxon>Streptophyta</taxon>
        <taxon>Embryophyta</taxon>
        <taxon>Tracheophyta</taxon>
        <taxon>Spermatophyta</taxon>
        <taxon>Magnoliopsida</taxon>
        <taxon>Liliopsida</taxon>
        <taxon>Asparagales</taxon>
        <taxon>Orchidaceae</taxon>
        <taxon>Apostasioideae</taxon>
        <taxon>Apostasia</taxon>
    </lineage>
</organism>
<dbReference type="InterPro" id="IPR008480">
    <property type="entry name" value="DUF761_pln"/>
</dbReference>
<reference evidence="2 3" key="1">
    <citation type="journal article" date="2017" name="Nature">
        <title>The Apostasia genome and the evolution of orchids.</title>
        <authorList>
            <person name="Zhang G.Q."/>
            <person name="Liu K.W."/>
            <person name="Li Z."/>
            <person name="Lohaus R."/>
            <person name="Hsiao Y.Y."/>
            <person name="Niu S.C."/>
            <person name="Wang J.Y."/>
            <person name="Lin Y.C."/>
            <person name="Xu Q."/>
            <person name="Chen L.J."/>
            <person name="Yoshida K."/>
            <person name="Fujiwara S."/>
            <person name="Wang Z.W."/>
            <person name="Zhang Y.Q."/>
            <person name="Mitsuda N."/>
            <person name="Wang M."/>
            <person name="Liu G.H."/>
            <person name="Pecoraro L."/>
            <person name="Huang H.X."/>
            <person name="Xiao X.J."/>
            <person name="Lin M."/>
            <person name="Wu X.Y."/>
            <person name="Wu W.L."/>
            <person name="Chen Y.Y."/>
            <person name="Chang S.B."/>
            <person name="Sakamoto S."/>
            <person name="Ohme-Takagi M."/>
            <person name="Yagi M."/>
            <person name="Zeng S.J."/>
            <person name="Shen C.Y."/>
            <person name="Yeh C.M."/>
            <person name="Luo Y.B."/>
            <person name="Tsai W.C."/>
            <person name="Van de Peer Y."/>
            <person name="Liu Z.J."/>
        </authorList>
    </citation>
    <scope>NUCLEOTIDE SEQUENCE [LARGE SCALE GENOMIC DNA]</scope>
    <source>
        <strain evidence="3">cv. Shenzhen</strain>
        <tissue evidence="2">Stem</tissue>
    </source>
</reference>
<accession>A0A2I0A7U8</accession>
<evidence type="ECO:0000313" key="3">
    <source>
        <dbReference type="Proteomes" id="UP000236161"/>
    </source>
</evidence>
<dbReference type="AlphaFoldDB" id="A0A2I0A7U8"/>
<gene>
    <name evidence="2" type="ORF">AXF42_Ash002989</name>
</gene>
<protein>
    <recommendedName>
        <fullName evidence="4">DUF761 domain-containing protein</fullName>
    </recommendedName>
</protein>
<evidence type="ECO:0008006" key="4">
    <source>
        <dbReference type="Google" id="ProtNLM"/>
    </source>
</evidence>
<proteinExistence type="predicted"/>
<sequence>MASHPIPFPIPISLQALANLQASTEEDMADDRKLPSPTASFSWAASAARLSARSPERRAIPIGGEEFDEGGHVTGAGATTSTETREERGVPAVRRMERTREDVDRSAEEFIRRFRENLLLQRKQSIENYQQMLARGA</sequence>
<dbReference type="EMBL" id="KZ452013">
    <property type="protein sequence ID" value="PKA51622.1"/>
    <property type="molecule type" value="Genomic_DNA"/>
</dbReference>
<dbReference type="PANTHER" id="PTHR33098:SF15">
    <property type="entry name" value="DUF761 DOMAIN PROTEIN"/>
    <property type="match status" value="1"/>
</dbReference>